<keyword evidence="1" id="KW-1133">Transmembrane helix</keyword>
<feature type="transmembrane region" description="Helical" evidence="1">
    <location>
        <begin position="28"/>
        <end position="49"/>
    </location>
</feature>
<reference evidence="3 4" key="1">
    <citation type="submission" date="2019-08" db="EMBL/GenBank/DDBJ databases">
        <title>In-depth cultivation of the pig gut microbiome towards novel bacterial diversity and tailored functional studies.</title>
        <authorList>
            <person name="Wylensek D."/>
            <person name="Hitch T.C.A."/>
            <person name="Clavel T."/>
        </authorList>
    </citation>
    <scope>NUCLEOTIDE SEQUENCE [LARGE SCALE GENOMIC DNA]</scope>
    <source>
        <strain evidence="3 4">MUC/MUC-530-WT-4D</strain>
    </source>
</reference>
<dbReference type="Gene3D" id="1.20.120.1220">
    <property type="match status" value="1"/>
</dbReference>
<feature type="transmembrane region" description="Helical" evidence="1">
    <location>
        <begin position="84"/>
        <end position="112"/>
    </location>
</feature>
<dbReference type="EMBL" id="VUNI01000014">
    <property type="protein sequence ID" value="MST75160.1"/>
    <property type="molecule type" value="Genomic_DNA"/>
</dbReference>
<proteinExistence type="predicted"/>
<dbReference type="AlphaFoldDB" id="A0A6L5YRT2"/>
<keyword evidence="4" id="KW-1185">Reference proteome</keyword>
<name>A0A6L5YRT2_9FIRM</name>
<accession>A0A6L5YRT2</accession>
<sequence length="145" mass="15919">MDMEQLRWGIAIAVTGINSIKDIRCRRIYTWLTIGAALAGLFCVCVEWTGASTELLTGVLIGFAVLFLAWVTREAIGYGDGMVLLTLGILLGGSNCFAVAMAAIIASGIWALGLIVFFHKNRKYEIPFIPFLFGGLIWVRCITWL</sequence>
<gene>
    <name evidence="3" type="ORF">FYJ75_08985</name>
</gene>
<evidence type="ECO:0000313" key="3">
    <source>
        <dbReference type="EMBL" id="MST75160.1"/>
    </source>
</evidence>
<evidence type="ECO:0000259" key="2">
    <source>
        <dbReference type="Pfam" id="PF01478"/>
    </source>
</evidence>
<feature type="transmembrane region" description="Helical" evidence="1">
    <location>
        <begin position="55"/>
        <end position="72"/>
    </location>
</feature>
<dbReference type="Proteomes" id="UP000474024">
    <property type="component" value="Unassembled WGS sequence"/>
</dbReference>
<dbReference type="InterPro" id="IPR000045">
    <property type="entry name" value="Prepilin_IV_endopep_pep"/>
</dbReference>
<feature type="transmembrane region" description="Helical" evidence="1">
    <location>
        <begin position="124"/>
        <end position="143"/>
    </location>
</feature>
<feature type="domain" description="Prepilin type IV endopeptidase peptidase" evidence="2">
    <location>
        <begin position="12"/>
        <end position="112"/>
    </location>
</feature>
<evidence type="ECO:0000313" key="4">
    <source>
        <dbReference type="Proteomes" id="UP000474024"/>
    </source>
</evidence>
<organism evidence="3 4">
    <name type="scientific">Roseburia porci</name>
    <dbReference type="NCBI Taxonomy" id="2605790"/>
    <lineage>
        <taxon>Bacteria</taxon>
        <taxon>Bacillati</taxon>
        <taxon>Bacillota</taxon>
        <taxon>Clostridia</taxon>
        <taxon>Lachnospirales</taxon>
        <taxon>Lachnospiraceae</taxon>
        <taxon>Roseburia</taxon>
    </lineage>
</organism>
<dbReference type="Pfam" id="PF01478">
    <property type="entry name" value="Peptidase_A24"/>
    <property type="match status" value="1"/>
</dbReference>
<keyword evidence="1" id="KW-0472">Membrane</keyword>
<keyword evidence="1" id="KW-0812">Transmembrane</keyword>
<protein>
    <recommendedName>
        <fullName evidence="2">Prepilin type IV endopeptidase peptidase domain-containing protein</fullName>
    </recommendedName>
</protein>
<evidence type="ECO:0000256" key="1">
    <source>
        <dbReference type="SAM" id="Phobius"/>
    </source>
</evidence>
<dbReference type="GO" id="GO:0016020">
    <property type="term" value="C:membrane"/>
    <property type="evidence" value="ECO:0007669"/>
    <property type="project" value="InterPro"/>
</dbReference>
<comment type="caution">
    <text evidence="3">The sequence shown here is derived from an EMBL/GenBank/DDBJ whole genome shotgun (WGS) entry which is preliminary data.</text>
</comment>
<dbReference type="GO" id="GO:0004190">
    <property type="term" value="F:aspartic-type endopeptidase activity"/>
    <property type="evidence" value="ECO:0007669"/>
    <property type="project" value="InterPro"/>
</dbReference>